<dbReference type="Pfam" id="PF01063">
    <property type="entry name" value="Aminotran_4"/>
    <property type="match status" value="1"/>
</dbReference>
<comment type="caution">
    <text evidence="8">The sequence shown here is derived from an EMBL/GenBank/DDBJ whole genome shotgun (WGS) entry which is preliminary data.</text>
</comment>
<evidence type="ECO:0000256" key="2">
    <source>
        <dbReference type="ARBA" id="ARBA00009320"/>
    </source>
</evidence>
<reference evidence="8 9" key="1">
    <citation type="submission" date="2020-01" db="EMBL/GenBank/DDBJ databases">
        <title>Identification and distribution of gene clusters putatively required for synthesis of sphingolipid metabolism inhibitors in phylogenetically diverse species of the filamentous fungus Fusarium.</title>
        <authorList>
            <person name="Kim H.-S."/>
            <person name="Busman M."/>
            <person name="Brown D.W."/>
            <person name="Divon H."/>
            <person name="Uhlig S."/>
            <person name="Proctor R.H."/>
        </authorList>
    </citation>
    <scope>NUCLEOTIDE SEQUENCE [LARGE SCALE GENOMIC DNA]</scope>
    <source>
        <strain evidence="8 9">NRRL 13308</strain>
    </source>
</reference>
<protein>
    <recommendedName>
        <fullName evidence="7">Branched-chain-amino-acid aminotransferase</fullName>
        <ecNumber evidence="7">2.6.1.42</ecNumber>
    </recommendedName>
</protein>
<gene>
    <name evidence="8" type="ORF">FACUT_2268</name>
</gene>
<proteinExistence type="inferred from homology"/>
<dbReference type="FunFam" id="3.30.470.10:FF:000012">
    <property type="entry name" value="Branched-chain-amino-acid aminotransferase"/>
    <property type="match status" value="1"/>
</dbReference>
<dbReference type="InterPro" id="IPR010828">
    <property type="entry name" value="Atf2/Sli1-like"/>
</dbReference>
<dbReference type="Gene3D" id="3.30.470.10">
    <property type="match status" value="1"/>
</dbReference>
<dbReference type="SUPFAM" id="SSF54909">
    <property type="entry name" value="Dimeric alpha+beta barrel"/>
    <property type="match status" value="1"/>
</dbReference>
<dbReference type="Gene3D" id="3.20.10.10">
    <property type="entry name" value="D-amino Acid Aminotransferase, subunit A, domain 2"/>
    <property type="match status" value="1"/>
</dbReference>
<comment type="catalytic activity">
    <reaction evidence="7">
        <text>L-isoleucine + 2-oxoglutarate = (S)-3-methyl-2-oxopentanoate + L-glutamate</text>
        <dbReference type="Rhea" id="RHEA:24801"/>
        <dbReference type="ChEBI" id="CHEBI:16810"/>
        <dbReference type="ChEBI" id="CHEBI:29985"/>
        <dbReference type="ChEBI" id="CHEBI:35146"/>
        <dbReference type="ChEBI" id="CHEBI:58045"/>
        <dbReference type="EC" id="2.6.1.42"/>
    </reaction>
</comment>
<dbReference type="InterPro" id="IPR036038">
    <property type="entry name" value="Aminotransferase-like"/>
</dbReference>
<dbReference type="PANTHER" id="PTHR11825:SF69">
    <property type="entry name" value="BRANCHED-CHAIN-AMINO-ACID AMINOTRANSFERASE"/>
    <property type="match status" value="1"/>
</dbReference>
<evidence type="ECO:0000256" key="3">
    <source>
        <dbReference type="ARBA" id="ARBA00022576"/>
    </source>
</evidence>
<evidence type="ECO:0000256" key="7">
    <source>
        <dbReference type="RuleBase" id="RU004517"/>
    </source>
</evidence>
<organism evidence="8 9">
    <name type="scientific">Fusarium acutatum</name>
    <dbReference type="NCBI Taxonomy" id="78861"/>
    <lineage>
        <taxon>Eukaryota</taxon>
        <taxon>Fungi</taxon>
        <taxon>Dikarya</taxon>
        <taxon>Ascomycota</taxon>
        <taxon>Pezizomycotina</taxon>
        <taxon>Sordariomycetes</taxon>
        <taxon>Hypocreomycetidae</taxon>
        <taxon>Hypocreales</taxon>
        <taxon>Nectriaceae</taxon>
        <taxon>Fusarium</taxon>
        <taxon>Fusarium fujikuroi species complex</taxon>
    </lineage>
</organism>
<dbReference type="InterPro" id="IPR043132">
    <property type="entry name" value="BCAT-like_C"/>
</dbReference>
<evidence type="ECO:0000313" key="9">
    <source>
        <dbReference type="Proteomes" id="UP000536711"/>
    </source>
</evidence>
<dbReference type="SUPFAM" id="SSF56752">
    <property type="entry name" value="D-aminoacid aminotransferase-like PLP-dependent enzymes"/>
    <property type="match status" value="1"/>
</dbReference>
<evidence type="ECO:0000256" key="6">
    <source>
        <dbReference type="RuleBase" id="RU004516"/>
    </source>
</evidence>
<dbReference type="SUPFAM" id="SSF52777">
    <property type="entry name" value="CoA-dependent acyltransferases"/>
    <property type="match status" value="1"/>
</dbReference>
<dbReference type="InterPro" id="IPR043131">
    <property type="entry name" value="BCAT-like_N"/>
</dbReference>
<dbReference type="EC" id="2.6.1.42" evidence="7"/>
<keyword evidence="3 7" id="KW-0032">Aminotransferase</keyword>
<dbReference type="Gene3D" id="3.30.70.1060">
    <property type="entry name" value="Dimeric alpha+beta barrel"/>
    <property type="match status" value="1"/>
</dbReference>
<dbReference type="PROSITE" id="PS00770">
    <property type="entry name" value="AA_TRANSFER_CLASS_4"/>
    <property type="match status" value="1"/>
</dbReference>
<evidence type="ECO:0000313" key="8">
    <source>
        <dbReference type="EMBL" id="KAF4442045.1"/>
    </source>
</evidence>
<dbReference type="EMBL" id="JAADJF010000051">
    <property type="protein sequence ID" value="KAF4442045.1"/>
    <property type="molecule type" value="Genomic_DNA"/>
</dbReference>
<dbReference type="PANTHER" id="PTHR11825">
    <property type="entry name" value="SUBGROUP IIII AMINOTRANSFERASE"/>
    <property type="match status" value="1"/>
</dbReference>
<keyword evidence="4 7" id="KW-0808">Transferase</keyword>
<dbReference type="GO" id="GO:0004084">
    <property type="term" value="F:branched-chain-amino-acid transaminase activity"/>
    <property type="evidence" value="ECO:0007669"/>
    <property type="project" value="UniProtKB-EC"/>
</dbReference>
<keyword evidence="5 6" id="KW-0663">Pyridoxal phosphate</keyword>
<comment type="cofactor">
    <cofactor evidence="1 6">
        <name>pyridoxal 5'-phosphate</name>
        <dbReference type="ChEBI" id="CHEBI:597326"/>
    </cofactor>
</comment>
<evidence type="ECO:0000256" key="4">
    <source>
        <dbReference type="ARBA" id="ARBA00022679"/>
    </source>
</evidence>
<comment type="catalytic activity">
    <reaction evidence="7">
        <text>L-valine + 2-oxoglutarate = 3-methyl-2-oxobutanoate + L-glutamate</text>
        <dbReference type="Rhea" id="RHEA:24813"/>
        <dbReference type="ChEBI" id="CHEBI:11851"/>
        <dbReference type="ChEBI" id="CHEBI:16810"/>
        <dbReference type="ChEBI" id="CHEBI:29985"/>
        <dbReference type="ChEBI" id="CHEBI:57762"/>
        <dbReference type="EC" id="2.6.1.42"/>
    </reaction>
</comment>
<evidence type="ECO:0000256" key="1">
    <source>
        <dbReference type="ARBA" id="ARBA00001933"/>
    </source>
</evidence>
<keyword evidence="7" id="KW-0100">Branched-chain amino acid biosynthesis</keyword>
<keyword evidence="9" id="KW-1185">Reference proteome</keyword>
<dbReference type="GO" id="GO:0005739">
    <property type="term" value="C:mitochondrion"/>
    <property type="evidence" value="ECO:0007669"/>
    <property type="project" value="TreeGrafter"/>
</dbReference>
<accession>A0A8H4JZU4</accession>
<dbReference type="GO" id="GO:0009099">
    <property type="term" value="P:L-valine biosynthetic process"/>
    <property type="evidence" value="ECO:0007669"/>
    <property type="project" value="TreeGrafter"/>
</dbReference>
<dbReference type="InterPro" id="IPR018300">
    <property type="entry name" value="Aminotrans_IV_CS"/>
</dbReference>
<dbReference type="AlphaFoldDB" id="A0A8H4JZU4"/>
<dbReference type="GO" id="GO:0009098">
    <property type="term" value="P:L-leucine biosynthetic process"/>
    <property type="evidence" value="ECO:0007669"/>
    <property type="project" value="TreeGrafter"/>
</dbReference>
<sequence length="1037" mass="114961">MSAQTSTRPDGTNGSATSLKGQLDASKLKFDLTTALKDVPKPGSAELWEQNVATDHMVTCRWTVQNGWEDPVIKPFGDLTISPLASCLHYATQCFEGMKVYRGFDNRVRLFRPDRNAKRLVMSAERVSLPGFDPQQLVELIKALVRVDGKRWLPEPGSFRYIRPAIIGTGRQLGIQIPKEAILMVTMVCWPDFSTESPPGAEPRSDLRLITSRNDTIRAWPGGFGYAKVGANYGPSFASHCEAQQAGYDQVLWLLGDEGQVTEAGASNFFAVVRDEKTSKLVLLTAPLTDRVILDGVTRRSVLDLVESRLSEDLEVREAKFTIKDIEVAWRNGLLQEAFVSGTAFFIKDVSTIGVGDFNIDLPQKLDNRSAFGPRIKSWLKDIMYGGEDHEWGVIHTAAAGRPSPFRKIPRVIQTMWGWEGLKSLKSRSTPLFCPCHIKVNYDSHLRMDKHAPVTLGVLGRYYSARHTLGQYRSVCVTAAYNISLPNDSLSNDLDNALEHALQATIQQHSGLSYGVSDEKLAGVPLFRQIRTFDLQDVMKVVTSRTSAGEGDGVSNELLSKALETGHSELWPENKPAWKVIVLKHTANYMSGPSVRLHIAFFTHHAIADGLSGITFHSSFMSNLKLETNMPAPWPLDLNELQDPPPTIEGHMDCLFCNCTICTTPDKYNEPIWGGDPISATPTVNYESRVRIVTVPAASFSGLLRKCKQANVTVTGLLHAIICASLNNSIKGYIHGFRAVTPFSARRHTGVSGAEIVNHISYLTSYVSQEDLQRIKDCPHGSATGEEHIIDLARRLSNEVATKVKEFPHGSMATRLSQVQDILQECQSQGGTERWYTYELSNLGSVSSILPPEDSGIKLDRLVFTQCGFVAGPALGFNCVSTRGGDFTISITWQRGIVAESVVEDVAQELQTRLEEFNMTPETKSEPLREWIILIPDNKDSLGTRMRVRETHIKEMLKHIDSGLFQMGGGTLAGNRVDGSAIIARAKSEADVMSVLKTDIYARSGVWDLEKIQFIPFQCVYRREHIDGAVMGTEWKF</sequence>
<dbReference type="OrthoDB" id="2150604at2759"/>
<dbReference type="InterPro" id="IPR005786">
    <property type="entry name" value="B_amino_transII"/>
</dbReference>
<name>A0A8H4JZU4_9HYPO</name>
<comment type="similarity">
    <text evidence="2 7">Belongs to the class-IV pyridoxal-phosphate-dependent aminotransferase family.</text>
</comment>
<dbReference type="InterPro" id="IPR001544">
    <property type="entry name" value="Aminotrans_IV"/>
</dbReference>
<dbReference type="Pfam" id="PF07247">
    <property type="entry name" value="AATase"/>
    <property type="match status" value="1"/>
</dbReference>
<keyword evidence="7" id="KW-0028">Amino-acid biosynthesis</keyword>
<dbReference type="Proteomes" id="UP000536711">
    <property type="component" value="Unassembled WGS sequence"/>
</dbReference>
<dbReference type="InterPro" id="IPR011008">
    <property type="entry name" value="Dimeric_a/b-barrel"/>
</dbReference>
<comment type="catalytic activity">
    <reaction evidence="7">
        <text>L-leucine + 2-oxoglutarate = 4-methyl-2-oxopentanoate + L-glutamate</text>
        <dbReference type="Rhea" id="RHEA:18321"/>
        <dbReference type="ChEBI" id="CHEBI:16810"/>
        <dbReference type="ChEBI" id="CHEBI:17865"/>
        <dbReference type="ChEBI" id="CHEBI:29985"/>
        <dbReference type="ChEBI" id="CHEBI:57427"/>
        <dbReference type="EC" id="2.6.1.42"/>
    </reaction>
</comment>
<evidence type="ECO:0000256" key="5">
    <source>
        <dbReference type="ARBA" id="ARBA00022898"/>
    </source>
</evidence>